<comment type="function">
    <text evidence="6">Ubiquitin ligase protein which is a component of the N-end rule pathway. Recognizes and binds to proteins bearing specific N-terminal residues that are destabilizing according to the N-end rule, leading to their ubiquitination and subsequent degradation.</text>
</comment>
<keyword evidence="4 6" id="KW-0862">Zinc</keyword>
<dbReference type="InterPro" id="IPR003769">
    <property type="entry name" value="ClpS_core"/>
</dbReference>
<dbReference type="OMA" id="YNDEFHT"/>
<dbReference type="STRING" id="8153.ENSHBUP00000028294"/>
<dbReference type="Pfam" id="PF02207">
    <property type="entry name" value="zf-UBR"/>
    <property type="match status" value="1"/>
</dbReference>
<dbReference type="SUPFAM" id="SSF54736">
    <property type="entry name" value="ClpS-like"/>
    <property type="match status" value="1"/>
</dbReference>
<sequence length="934" mass="106394">DVTKTVQIQRLLQMHPPFPQDPRIHSRWLAAADLQQEVCRHLAIYVPRIFCLGLSSSDREEQREELACQLLLLAPLEWLLLGGEPAAGLALLQENNQPSALCGHVFKVGEPTYSCRECAADPTCVLCMKCFLGSVHKEHRYRVSARQTFCNCGPQTVELSPFEMVTPSLRVLTLCYLSFQDPVAQLPTDMVGRAFSVFFIILKYAVDLLTWEHEDLLPAGLQPPERKDTYYCMLFNDEVHTYEQVIYTLQKAVSCSQKEAVSFATTVDRDGRKSVRYGDFQFCEQAKSVIVVSVSNRQSKPLRVQVMHSSVVAHQCFALKALSWLGQIIQYSDGLRRILCQVGLQKGPEGENSSLVDRLMLNDSKMWKGARNIYHQLLMNSLLMDLKYKKIFAIQFAKNYERLQSDYVKDDHGREFSITDLSVQMFTVPSLARMLMVEENLMTTIIRTFVDHLRHRDPQGRFQFDRYTAQQAFKPASVTSASTCRYVLISPPSKWSDQLRLKFLEGFYAFLELLKCMQGMDPVVRQVGQHIEMEPEWEAAFTLQMKLTNIITMIQEWCSTDERVLIEAYKKCLSALSHCHNSLPDGEQPISLSLAGHSVETFRYQVSQEKVSIHLPVCRLLAGLHILLSRTEVASHFPDPPLLIELPLRCLVLCAQVHAGMWRRNGFSLINQIYYYHNVKCRVEMFDKDIIMLQVQLASTDAPLILPTLCSRLLLFLDLVQQNTLIEEMLHLIIMVVGERYVAGVGQVEPYDEVRREIIHLLSIRPMAHSELAKALPENGNKETGLERVIDSVASFKKPGVTGRGLYELRPEWNRYFNLYFHHYSRADQSKAEEAQRKLRRQSGEDTALPPPPPPPLCPLFGSLVNLLQCDALLAIEGAVLQWAVEPSGGGWTESMLQRVLHLVGMALLEEQQQLESSSGDEDVTFNYTCKITR</sequence>
<evidence type="ECO:0000256" key="3">
    <source>
        <dbReference type="ARBA" id="ARBA00022771"/>
    </source>
</evidence>
<feature type="region of interest" description="Disordered" evidence="7">
    <location>
        <begin position="832"/>
        <end position="853"/>
    </location>
</feature>
<dbReference type="SMART" id="SM00396">
    <property type="entry name" value="ZnF_UBR1"/>
    <property type="match status" value="1"/>
</dbReference>
<comment type="pathway">
    <text evidence="1 6">Protein modification; protein ubiquitination.</text>
</comment>
<evidence type="ECO:0000259" key="8">
    <source>
        <dbReference type="PROSITE" id="PS51157"/>
    </source>
</evidence>
<protein>
    <recommendedName>
        <fullName evidence="6">E3 ubiquitin-protein ligase</fullName>
        <ecNumber evidence="6">2.3.2.27</ecNumber>
    </recommendedName>
</protein>
<dbReference type="Pfam" id="PF22960">
    <property type="entry name" value="WHD_UBR1"/>
    <property type="match status" value="1"/>
</dbReference>
<dbReference type="PANTHER" id="PTHR21497:SF28">
    <property type="entry name" value="E3 UBIQUITIN-PROTEIN LIGASE UBR2"/>
    <property type="match status" value="1"/>
</dbReference>
<evidence type="ECO:0000256" key="5">
    <source>
        <dbReference type="PROSITE-ProRule" id="PRU00508"/>
    </source>
</evidence>
<organism evidence="9 10">
    <name type="scientific">Haplochromis burtoni</name>
    <name type="common">Burton's mouthbrooder</name>
    <name type="synonym">Chromis burtoni</name>
    <dbReference type="NCBI Taxonomy" id="8153"/>
    <lineage>
        <taxon>Eukaryota</taxon>
        <taxon>Metazoa</taxon>
        <taxon>Chordata</taxon>
        <taxon>Craniata</taxon>
        <taxon>Vertebrata</taxon>
        <taxon>Euteleostomi</taxon>
        <taxon>Actinopterygii</taxon>
        <taxon>Neopterygii</taxon>
        <taxon>Teleostei</taxon>
        <taxon>Neoteleostei</taxon>
        <taxon>Acanthomorphata</taxon>
        <taxon>Ovalentaria</taxon>
        <taxon>Cichlomorphae</taxon>
        <taxon>Cichliformes</taxon>
        <taxon>Cichlidae</taxon>
        <taxon>African cichlids</taxon>
        <taxon>Pseudocrenilabrinae</taxon>
        <taxon>Haplochromini</taxon>
        <taxon>Haplochromis</taxon>
    </lineage>
</organism>
<dbReference type="InterPro" id="IPR014719">
    <property type="entry name" value="Ribosomal_bL12_C/ClpS-like"/>
</dbReference>
<evidence type="ECO:0000256" key="1">
    <source>
        <dbReference type="ARBA" id="ARBA00004906"/>
    </source>
</evidence>
<dbReference type="GO" id="GO:0016567">
    <property type="term" value="P:protein ubiquitination"/>
    <property type="evidence" value="ECO:0007669"/>
    <property type="project" value="UniProtKB-UniRule"/>
</dbReference>
<dbReference type="GO" id="GO:0061630">
    <property type="term" value="F:ubiquitin protein ligase activity"/>
    <property type="evidence" value="ECO:0007669"/>
    <property type="project" value="UniProtKB-UniRule"/>
</dbReference>
<dbReference type="GeneTree" id="ENSGT00950000183075"/>
<evidence type="ECO:0000313" key="10">
    <source>
        <dbReference type="Proteomes" id="UP000264840"/>
    </source>
</evidence>
<comment type="catalytic activity">
    <reaction evidence="6">
        <text>S-ubiquitinyl-[E2 ubiquitin-conjugating enzyme]-L-cysteine + [acceptor protein]-L-lysine = [E2 ubiquitin-conjugating enzyme]-L-cysteine + N(6)-ubiquitinyl-[acceptor protein]-L-lysine.</text>
        <dbReference type="EC" id="2.3.2.27"/>
    </reaction>
</comment>
<evidence type="ECO:0000256" key="4">
    <source>
        <dbReference type="ARBA" id="ARBA00022833"/>
    </source>
</evidence>
<comment type="similarity">
    <text evidence="6">Belongs to the E3 ubiquitin-protein ligase UBR1-like family.</text>
</comment>
<proteinExistence type="inferred from homology"/>
<evidence type="ECO:0000313" key="9">
    <source>
        <dbReference type="Ensembl" id="ENSHBUP00000028294.1"/>
    </source>
</evidence>
<feature type="zinc finger region" description="UBR-type" evidence="5">
    <location>
        <begin position="100"/>
        <end position="180"/>
    </location>
</feature>
<dbReference type="InterPro" id="IPR055194">
    <property type="entry name" value="UBR1-like_WH"/>
</dbReference>
<dbReference type="FunFam" id="1.10.10.2670:FF:000001">
    <property type="entry name" value="E3 ubiquitin-protein ligase UBR2 isoform X1"/>
    <property type="match status" value="1"/>
</dbReference>
<dbReference type="Gene3D" id="2.10.110.30">
    <property type="match status" value="1"/>
</dbReference>
<reference evidence="9" key="1">
    <citation type="submission" date="2025-08" db="UniProtKB">
        <authorList>
            <consortium name="Ensembl"/>
        </authorList>
    </citation>
    <scope>IDENTIFICATION</scope>
</reference>
<keyword evidence="2 6" id="KW-0479">Metal-binding</keyword>
<dbReference type="InterPro" id="IPR003126">
    <property type="entry name" value="Znf_UBR"/>
</dbReference>
<dbReference type="PROSITE" id="PS51157">
    <property type="entry name" value="ZF_UBR"/>
    <property type="match status" value="1"/>
</dbReference>
<accession>A0A3Q2X0G4</accession>
<dbReference type="GO" id="GO:0071596">
    <property type="term" value="P:ubiquitin-dependent protein catabolic process via the N-end rule pathway"/>
    <property type="evidence" value="ECO:0007669"/>
    <property type="project" value="UniProtKB-UniRule"/>
</dbReference>
<evidence type="ECO:0000256" key="2">
    <source>
        <dbReference type="ARBA" id="ARBA00022723"/>
    </source>
</evidence>
<evidence type="ECO:0000256" key="6">
    <source>
        <dbReference type="RuleBase" id="RU366018"/>
    </source>
</evidence>
<dbReference type="GO" id="GO:0008270">
    <property type="term" value="F:zinc ion binding"/>
    <property type="evidence" value="ECO:0007669"/>
    <property type="project" value="UniProtKB-UniRule"/>
</dbReference>
<dbReference type="GO" id="GO:0005737">
    <property type="term" value="C:cytoplasm"/>
    <property type="evidence" value="ECO:0007669"/>
    <property type="project" value="TreeGrafter"/>
</dbReference>
<dbReference type="PANTHER" id="PTHR21497">
    <property type="entry name" value="UBIQUITIN LIGASE E3 ALPHA-RELATED"/>
    <property type="match status" value="1"/>
</dbReference>
<name>A0A3Q2X0G4_HAPBU</name>
<reference evidence="9" key="2">
    <citation type="submission" date="2025-09" db="UniProtKB">
        <authorList>
            <consortium name="Ensembl"/>
        </authorList>
    </citation>
    <scope>IDENTIFICATION</scope>
</reference>
<dbReference type="Ensembl" id="ENSHBUT00000031706.1">
    <property type="protein sequence ID" value="ENSHBUP00000028294.1"/>
    <property type="gene ID" value="ENSHBUG00000012006.1"/>
</dbReference>
<dbReference type="InterPro" id="IPR036390">
    <property type="entry name" value="WH_DNA-bd_sf"/>
</dbReference>
<dbReference type="UniPathway" id="UPA00143"/>
<dbReference type="FunFam" id="3.30.1390.10:FF:000003">
    <property type="entry name" value="E3 ubiquitin-protein ligase UBR2 isoform X1"/>
    <property type="match status" value="1"/>
</dbReference>
<feature type="domain" description="UBR-type" evidence="8">
    <location>
        <begin position="100"/>
        <end position="180"/>
    </location>
</feature>
<keyword evidence="6" id="KW-0808">Transferase</keyword>
<dbReference type="Gene3D" id="1.10.10.2670">
    <property type="entry name" value="E3 ubiquitin-protein ligase"/>
    <property type="match status" value="1"/>
</dbReference>
<dbReference type="GO" id="GO:0000151">
    <property type="term" value="C:ubiquitin ligase complex"/>
    <property type="evidence" value="ECO:0007669"/>
    <property type="project" value="TreeGrafter"/>
</dbReference>
<dbReference type="Gene3D" id="3.30.1390.10">
    <property type="match status" value="1"/>
</dbReference>
<evidence type="ECO:0000256" key="7">
    <source>
        <dbReference type="SAM" id="MobiDB-lite"/>
    </source>
</evidence>
<dbReference type="Proteomes" id="UP000264840">
    <property type="component" value="Unplaced"/>
</dbReference>
<dbReference type="SUPFAM" id="SSF46785">
    <property type="entry name" value="Winged helix' DNA-binding domain"/>
    <property type="match status" value="1"/>
</dbReference>
<dbReference type="InterPro" id="IPR042065">
    <property type="entry name" value="E3_ELL-like"/>
</dbReference>
<dbReference type="Pfam" id="PF02617">
    <property type="entry name" value="ClpS"/>
    <property type="match status" value="1"/>
</dbReference>
<keyword evidence="3 6" id="KW-0863">Zinc-finger</keyword>
<keyword evidence="6" id="KW-0833">Ubl conjugation pathway</keyword>
<dbReference type="AlphaFoldDB" id="A0A3Q2X0G4"/>
<keyword evidence="10" id="KW-1185">Reference proteome</keyword>
<dbReference type="EC" id="2.3.2.27" evidence="6"/>
<dbReference type="InterPro" id="IPR039164">
    <property type="entry name" value="UBR1-like"/>
</dbReference>